<keyword evidence="3 4" id="KW-0687">Ribonucleoprotein</keyword>
<dbReference type="PANTHER" id="PTHR11545">
    <property type="entry name" value="RIBOSOMAL PROTEIN L13"/>
    <property type="match status" value="1"/>
</dbReference>
<sequence>MEKRKDTKTTIAKASDAQNKSWYVIDATGKTLGRLSSEVAKILRGKHKVTYTPHIAMGDGVIVINAEKVHLTGAKKGQKIYRYYTGYISGMREIPFENMLAKKPSYIIEHAIKGMMPKTRLGKRQLKSLRILKGDSYKTFEAQKPILLDV</sequence>
<dbReference type="HAMAP" id="MF_01366">
    <property type="entry name" value="Ribosomal_uL13"/>
    <property type="match status" value="1"/>
</dbReference>
<keyword evidence="2 4" id="KW-0689">Ribosomal protein</keyword>
<dbReference type="InterPro" id="IPR036899">
    <property type="entry name" value="Ribosomal_uL13_sf"/>
</dbReference>
<dbReference type="GO" id="GO:0003735">
    <property type="term" value="F:structural constituent of ribosome"/>
    <property type="evidence" value="ECO:0007669"/>
    <property type="project" value="InterPro"/>
</dbReference>
<accession>A0A3B0QGK2</accession>
<dbReference type="PIRSF" id="PIRSF002181">
    <property type="entry name" value="Ribosomal_L13"/>
    <property type="match status" value="1"/>
</dbReference>
<comment type="function">
    <text evidence="4">This protein is one of the early assembly proteins of the 50S ribosomal subunit, although it is not seen to bind rRNA by itself. It is important during the early stages of 50S assembly.</text>
</comment>
<dbReference type="Gene3D" id="3.90.1180.10">
    <property type="entry name" value="Ribosomal protein L13"/>
    <property type="match status" value="1"/>
</dbReference>
<comment type="similarity">
    <text evidence="1 4">Belongs to the universal ribosomal protein uL13 family.</text>
</comment>
<dbReference type="RefSeq" id="WP_117274320.1">
    <property type="nucleotide sequence ID" value="NZ_LS992154.1"/>
</dbReference>
<evidence type="ECO:0000256" key="3">
    <source>
        <dbReference type="ARBA" id="ARBA00023274"/>
    </source>
</evidence>
<dbReference type="PANTHER" id="PTHR11545:SF2">
    <property type="entry name" value="LARGE RIBOSOMAL SUBUNIT PROTEIN UL13M"/>
    <property type="match status" value="1"/>
</dbReference>
<dbReference type="EMBL" id="LS992154">
    <property type="protein sequence ID" value="SYX09014.1"/>
    <property type="molecule type" value="Genomic_DNA"/>
</dbReference>
<dbReference type="InterPro" id="IPR005823">
    <property type="entry name" value="Ribosomal_uL13_bac-type"/>
</dbReference>
<dbReference type="CDD" id="cd00392">
    <property type="entry name" value="Ribosomal_L13"/>
    <property type="match status" value="1"/>
</dbReference>
<evidence type="ECO:0000256" key="1">
    <source>
        <dbReference type="ARBA" id="ARBA00006227"/>
    </source>
</evidence>
<dbReference type="KEGG" id="chla:C834K_0560"/>
<organism evidence="5 6">
    <name type="scientific">Chlamydia poikilotherma</name>
    <dbReference type="NCBI Taxonomy" id="1967783"/>
    <lineage>
        <taxon>Bacteria</taxon>
        <taxon>Pseudomonadati</taxon>
        <taxon>Chlamydiota</taxon>
        <taxon>Chlamydiia</taxon>
        <taxon>Chlamydiales</taxon>
        <taxon>Chlamydiaceae</taxon>
        <taxon>Chlamydia/Chlamydophila group</taxon>
        <taxon>Chlamydia</taxon>
    </lineage>
</organism>
<dbReference type="GO" id="GO:0017148">
    <property type="term" value="P:negative regulation of translation"/>
    <property type="evidence" value="ECO:0007669"/>
    <property type="project" value="TreeGrafter"/>
</dbReference>
<dbReference type="Proteomes" id="UP000258476">
    <property type="component" value="Chromosome"/>
</dbReference>
<dbReference type="InterPro" id="IPR005822">
    <property type="entry name" value="Ribosomal_uL13"/>
</dbReference>
<dbReference type="Pfam" id="PF00572">
    <property type="entry name" value="Ribosomal_L13"/>
    <property type="match status" value="1"/>
</dbReference>
<dbReference type="AlphaFoldDB" id="A0A3B0QGK2"/>
<evidence type="ECO:0000313" key="5">
    <source>
        <dbReference type="EMBL" id="SYX09014.1"/>
    </source>
</evidence>
<dbReference type="GO" id="GO:0003729">
    <property type="term" value="F:mRNA binding"/>
    <property type="evidence" value="ECO:0007669"/>
    <property type="project" value="TreeGrafter"/>
</dbReference>
<evidence type="ECO:0000313" key="6">
    <source>
        <dbReference type="Proteomes" id="UP000258476"/>
    </source>
</evidence>
<proteinExistence type="inferred from homology"/>
<comment type="subunit">
    <text evidence="4">Part of the 50S ribosomal subunit.</text>
</comment>
<evidence type="ECO:0000256" key="4">
    <source>
        <dbReference type="HAMAP-Rule" id="MF_01366"/>
    </source>
</evidence>
<dbReference type="NCBIfam" id="TIGR01066">
    <property type="entry name" value="rplM_bact"/>
    <property type="match status" value="1"/>
</dbReference>
<dbReference type="GO" id="GO:0006412">
    <property type="term" value="P:translation"/>
    <property type="evidence" value="ECO:0007669"/>
    <property type="project" value="UniProtKB-UniRule"/>
</dbReference>
<reference evidence="6" key="1">
    <citation type="submission" date="2017-11" db="EMBL/GenBank/DDBJ databases">
        <authorList>
            <person name="Seth-Smith MB H."/>
        </authorList>
    </citation>
    <scope>NUCLEOTIDE SEQUENCE [LARGE SCALE GENOMIC DNA]</scope>
</reference>
<keyword evidence="6" id="KW-1185">Reference proteome</keyword>
<dbReference type="OrthoDB" id="9801330at2"/>
<dbReference type="GO" id="GO:0022625">
    <property type="term" value="C:cytosolic large ribosomal subunit"/>
    <property type="evidence" value="ECO:0007669"/>
    <property type="project" value="TreeGrafter"/>
</dbReference>
<evidence type="ECO:0000256" key="2">
    <source>
        <dbReference type="ARBA" id="ARBA00022980"/>
    </source>
</evidence>
<dbReference type="SUPFAM" id="SSF52161">
    <property type="entry name" value="Ribosomal protein L13"/>
    <property type="match status" value="1"/>
</dbReference>
<protein>
    <recommendedName>
        <fullName evidence="4">Large ribosomal subunit protein uL13</fullName>
    </recommendedName>
</protein>
<gene>
    <name evidence="4 5" type="primary">rplM</name>
    <name evidence="5" type="ORF">C834K_0560</name>
</gene>
<name>A0A3B0QGK2_9CHLA</name>